<keyword evidence="2" id="KW-1185">Reference proteome</keyword>
<evidence type="ECO:0000313" key="2">
    <source>
        <dbReference type="Proteomes" id="UP001589607"/>
    </source>
</evidence>
<reference evidence="1 2" key="1">
    <citation type="submission" date="2024-09" db="EMBL/GenBank/DDBJ databases">
        <authorList>
            <person name="Sun Q."/>
            <person name="Mori K."/>
        </authorList>
    </citation>
    <scope>NUCLEOTIDE SEQUENCE [LARGE SCALE GENOMIC DNA]</scope>
    <source>
        <strain evidence="1 2">CECT 7955</strain>
    </source>
</reference>
<name>A0ABV5GIZ0_9FLAO</name>
<accession>A0ABV5GIZ0</accession>
<dbReference type="InterPro" id="IPR018534">
    <property type="entry name" value="Tet_reg_excision_RteC"/>
</dbReference>
<proteinExistence type="predicted"/>
<dbReference type="RefSeq" id="WP_236457316.1">
    <property type="nucleotide sequence ID" value="NZ_CBCSGE010000027.1"/>
</dbReference>
<protein>
    <submittedName>
        <fullName evidence="1">RteC domain-containing protein</fullName>
    </submittedName>
</protein>
<dbReference type="Pfam" id="PF09357">
    <property type="entry name" value="RteC"/>
    <property type="match status" value="1"/>
</dbReference>
<dbReference type="Proteomes" id="UP001589607">
    <property type="component" value="Unassembled WGS sequence"/>
</dbReference>
<sequence>MNTFCNIFINEFEFEYQKIKITYTNIIKKCYAVIEFIEKKLEDLFLRIRKHKFDEISDEIYFFKVIKPTIVAKLIYYKTILNIEIDLPNSKKNKIRAYEKAINNIYRYSKENKTFYTYYRSRATYNDALYFVRSKKKVIFKQDCNCINLDSKLSTSHDYIMAKMIANDMLTEYLENRIEELEKNYSTILPNNTVLNWSGSKVDLVELVYSLHHSKAFNNGNSDIKEIAAYFSKMFNIEIEDSIYRSYLDIKSRKIDRTKFLKQLSDTLNHKINEEEK</sequence>
<organism evidence="1 2">
    <name type="scientific">Flavobacterium jumunjinense</name>
    <dbReference type="NCBI Taxonomy" id="998845"/>
    <lineage>
        <taxon>Bacteria</taxon>
        <taxon>Pseudomonadati</taxon>
        <taxon>Bacteroidota</taxon>
        <taxon>Flavobacteriia</taxon>
        <taxon>Flavobacteriales</taxon>
        <taxon>Flavobacteriaceae</taxon>
        <taxon>Flavobacterium</taxon>
    </lineage>
</organism>
<dbReference type="EMBL" id="JBHMEY010000005">
    <property type="protein sequence ID" value="MFB9095283.1"/>
    <property type="molecule type" value="Genomic_DNA"/>
</dbReference>
<gene>
    <name evidence="1" type="ORF">ACFFVF_02045</name>
</gene>
<comment type="caution">
    <text evidence="1">The sequence shown here is derived from an EMBL/GenBank/DDBJ whole genome shotgun (WGS) entry which is preliminary data.</text>
</comment>
<evidence type="ECO:0000313" key="1">
    <source>
        <dbReference type="EMBL" id="MFB9095283.1"/>
    </source>
</evidence>